<evidence type="ECO:0000313" key="1">
    <source>
        <dbReference type="Proteomes" id="UP000095280"/>
    </source>
</evidence>
<proteinExistence type="predicted"/>
<reference evidence="2 3" key="1">
    <citation type="submission" date="2016-11" db="UniProtKB">
        <authorList>
            <consortium name="WormBaseParasite"/>
        </authorList>
    </citation>
    <scope>IDENTIFICATION</scope>
</reference>
<evidence type="ECO:0000313" key="2">
    <source>
        <dbReference type="WBParaSite" id="maker-uti_cns_0000547-snap-gene-0.6-mRNA-1"/>
    </source>
</evidence>
<keyword evidence="1" id="KW-1185">Reference proteome</keyword>
<protein>
    <submittedName>
        <fullName evidence="2 3">Secreted protein</fullName>
    </submittedName>
</protein>
<organism evidence="1 3">
    <name type="scientific">Macrostomum lignano</name>
    <dbReference type="NCBI Taxonomy" id="282301"/>
    <lineage>
        <taxon>Eukaryota</taxon>
        <taxon>Metazoa</taxon>
        <taxon>Spiralia</taxon>
        <taxon>Lophotrochozoa</taxon>
        <taxon>Platyhelminthes</taxon>
        <taxon>Rhabditophora</taxon>
        <taxon>Macrostomorpha</taxon>
        <taxon>Macrostomida</taxon>
        <taxon>Macrostomidae</taxon>
        <taxon>Macrostomum</taxon>
    </lineage>
</organism>
<dbReference type="AlphaFoldDB" id="A0A1I8IDA6"/>
<dbReference type="WBParaSite" id="maker-uti_cns_0011446-snap-gene-0.3-mRNA-1">
    <property type="protein sequence ID" value="maker-uti_cns_0011446-snap-gene-0.3-mRNA-1"/>
    <property type="gene ID" value="maker-uti_cns_0011446-snap-gene-0.3"/>
</dbReference>
<name>A0A1I8IDA6_9PLAT</name>
<dbReference type="WBParaSite" id="maker-uti_cns_0000547-snap-gene-0.6-mRNA-1">
    <property type="protein sequence ID" value="maker-uti_cns_0000547-snap-gene-0.6-mRNA-1"/>
    <property type="gene ID" value="maker-uti_cns_0000547-snap-gene-0.6"/>
</dbReference>
<sequence>MMWAPLASASCALARPAQPLWPRSRPQSAPAQ</sequence>
<accession>A0A1I8IDA6</accession>
<evidence type="ECO:0000313" key="3">
    <source>
        <dbReference type="WBParaSite" id="maker-uti_cns_0011446-snap-gene-0.3-mRNA-1"/>
    </source>
</evidence>
<dbReference type="Proteomes" id="UP000095280">
    <property type="component" value="Unplaced"/>
</dbReference>